<reference evidence="1 2" key="1">
    <citation type="submission" date="2020-08" db="EMBL/GenBank/DDBJ databases">
        <title>Genome public.</title>
        <authorList>
            <person name="Liu C."/>
            <person name="Sun Q."/>
        </authorList>
    </citation>
    <scope>NUCLEOTIDE SEQUENCE [LARGE SCALE GENOMIC DNA]</scope>
    <source>
        <strain evidence="1 2">NSJ-37</strain>
    </source>
</reference>
<comment type="caution">
    <text evidence="1">The sequence shown here is derived from an EMBL/GenBank/DDBJ whole genome shotgun (WGS) entry which is preliminary data.</text>
</comment>
<dbReference type="SUPFAM" id="SSF48452">
    <property type="entry name" value="TPR-like"/>
    <property type="match status" value="1"/>
</dbReference>
<dbReference type="EMBL" id="JACRSX010000036">
    <property type="protein sequence ID" value="MBC8563654.1"/>
    <property type="molecule type" value="Genomic_DNA"/>
</dbReference>
<proteinExistence type="predicted"/>
<dbReference type="Gene3D" id="1.25.40.10">
    <property type="entry name" value="Tetratricopeptide repeat domain"/>
    <property type="match status" value="1"/>
</dbReference>
<organism evidence="1 2">
    <name type="scientific">Jutongia huaianensis</name>
    <dbReference type="NCBI Taxonomy" id="2763668"/>
    <lineage>
        <taxon>Bacteria</taxon>
        <taxon>Bacillati</taxon>
        <taxon>Bacillota</taxon>
        <taxon>Clostridia</taxon>
        <taxon>Lachnospirales</taxon>
        <taxon>Lachnospiraceae</taxon>
        <taxon>Jutongia</taxon>
    </lineage>
</organism>
<evidence type="ECO:0000313" key="2">
    <source>
        <dbReference type="Proteomes" id="UP000606193"/>
    </source>
</evidence>
<keyword evidence="2" id="KW-1185">Reference proteome</keyword>
<name>A0ABR7N4V5_9FIRM</name>
<dbReference type="InterPro" id="IPR011990">
    <property type="entry name" value="TPR-like_helical_dom_sf"/>
</dbReference>
<sequence length="137" mass="15994">MECDEKIGARIRQFMDDCNTFYEQGQLSKARDSLFEAWGILPDEKYIYDESYWIVAFILDLSIELHDMDVANQWVDKILKCDLERQDDGDREMWVGKVLCESGKTDEAKKYFEIAFKKSEGRCFVGDDAKYLCVISA</sequence>
<dbReference type="RefSeq" id="WP_118690007.1">
    <property type="nucleotide sequence ID" value="NZ_JACRSX010000036.1"/>
</dbReference>
<protein>
    <recommendedName>
        <fullName evidence="3">Tetratricopeptide repeat protein</fullName>
    </recommendedName>
</protein>
<evidence type="ECO:0008006" key="3">
    <source>
        <dbReference type="Google" id="ProtNLM"/>
    </source>
</evidence>
<evidence type="ECO:0000313" key="1">
    <source>
        <dbReference type="EMBL" id="MBC8563654.1"/>
    </source>
</evidence>
<accession>A0ABR7N4V5</accession>
<gene>
    <name evidence="1" type="ORF">H8704_13705</name>
</gene>
<dbReference type="Proteomes" id="UP000606193">
    <property type="component" value="Unassembled WGS sequence"/>
</dbReference>